<evidence type="ECO:0000313" key="3">
    <source>
        <dbReference type="EMBL" id="RAU92289.1"/>
    </source>
</evidence>
<keyword evidence="2" id="KW-0812">Transmembrane</keyword>
<feature type="transmembrane region" description="Helical" evidence="2">
    <location>
        <begin position="93"/>
        <end position="114"/>
    </location>
</feature>
<sequence length="189" mass="18644">MNAPNPFDFSDFGPGKQAPAGGGQAPVQPGGGHPGGGHPGGFDPWANQRPAPARPDAFPGPPAFDPTGGRDALGQLTANPAGIGALTTAGPPLVGFAVALALALVGVALAGASALGGPTIAAAVAGWLLAGPLAIGALAVFSRVDTRRRTEAIYSAPTWTSTLYWVVLVVCLVGIAVGAWQIALWAGTL</sequence>
<evidence type="ECO:0000256" key="2">
    <source>
        <dbReference type="SAM" id="Phobius"/>
    </source>
</evidence>
<protein>
    <submittedName>
        <fullName evidence="3">Uncharacterized protein</fullName>
    </submittedName>
</protein>
<evidence type="ECO:0000256" key="1">
    <source>
        <dbReference type="SAM" id="MobiDB-lite"/>
    </source>
</evidence>
<keyword evidence="2" id="KW-1133">Transmembrane helix</keyword>
<reference evidence="3 4" key="1">
    <citation type="submission" date="2018-06" db="EMBL/GenBank/DDBJ databases">
        <title>NTM in soil in Japan.</title>
        <authorList>
            <person name="Ohya K."/>
        </authorList>
    </citation>
    <scope>NUCLEOTIDE SEQUENCE [LARGE SCALE GENOMIC DNA]</scope>
    <source>
        <strain evidence="3 4">GF76</strain>
    </source>
</reference>
<gene>
    <name evidence="3" type="ORF">DQP58_18920</name>
</gene>
<dbReference type="EMBL" id="QMEU01000069">
    <property type="protein sequence ID" value="RAU92289.1"/>
    <property type="molecule type" value="Genomic_DNA"/>
</dbReference>
<feature type="transmembrane region" description="Helical" evidence="2">
    <location>
        <begin position="162"/>
        <end position="186"/>
    </location>
</feature>
<comment type="caution">
    <text evidence="3">The sequence shown here is derived from an EMBL/GenBank/DDBJ whole genome shotgun (WGS) entry which is preliminary data.</text>
</comment>
<evidence type="ECO:0000313" key="4">
    <source>
        <dbReference type="Proteomes" id="UP000250347"/>
    </source>
</evidence>
<keyword evidence="2" id="KW-0472">Membrane</keyword>
<feature type="compositionally biased region" description="Gly residues" evidence="1">
    <location>
        <begin position="20"/>
        <end position="40"/>
    </location>
</feature>
<feature type="transmembrane region" description="Helical" evidence="2">
    <location>
        <begin position="120"/>
        <end position="141"/>
    </location>
</feature>
<organism evidence="3 4">
    <name type="scientific">Mycobacterium colombiense</name>
    <dbReference type="NCBI Taxonomy" id="339268"/>
    <lineage>
        <taxon>Bacteria</taxon>
        <taxon>Bacillati</taxon>
        <taxon>Actinomycetota</taxon>
        <taxon>Actinomycetes</taxon>
        <taxon>Mycobacteriales</taxon>
        <taxon>Mycobacteriaceae</taxon>
        <taxon>Mycobacterium</taxon>
        <taxon>Mycobacterium avium complex (MAC)</taxon>
    </lineage>
</organism>
<dbReference type="AlphaFoldDB" id="A0A329KB69"/>
<dbReference type="RefSeq" id="WP_112709776.1">
    <property type="nucleotide sequence ID" value="NZ_QMEU01000069.1"/>
</dbReference>
<dbReference type="Proteomes" id="UP000250347">
    <property type="component" value="Unassembled WGS sequence"/>
</dbReference>
<name>A0A329KB69_9MYCO</name>
<proteinExistence type="predicted"/>
<feature type="region of interest" description="Disordered" evidence="1">
    <location>
        <begin position="1"/>
        <end position="72"/>
    </location>
</feature>
<accession>A0A329KB69</accession>